<dbReference type="AlphaFoldDB" id="E7QMU1"/>
<dbReference type="Pfam" id="PF00005">
    <property type="entry name" value="ABC_tran"/>
    <property type="match status" value="1"/>
</dbReference>
<feature type="domain" description="ABC transporter" evidence="12">
    <location>
        <begin position="20"/>
        <end position="250"/>
    </location>
</feature>
<dbReference type="PROSITE" id="PS50893">
    <property type="entry name" value="ABC_TRANSPORTER_2"/>
    <property type="match status" value="1"/>
</dbReference>
<organism evidence="13 15">
    <name type="scientific">Haladaptatus paucihalophilus DX253</name>
    <dbReference type="NCBI Taxonomy" id="797209"/>
    <lineage>
        <taxon>Archaea</taxon>
        <taxon>Methanobacteriati</taxon>
        <taxon>Methanobacteriota</taxon>
        <taxon>Stenosarchaea group</taxon>
        <taxon>Halobacteria</taxon>
        <taxon>Halobacteriales</taxon>
        <taxon>Haladaptataceae</taxon>
        <taxon>Haladaptatus</taxon>
    </lineage>
</organism>
<evidence type="ECO:0000256" key="2">
    <source>
        <dbReference type="ARBA" id="ARBA00022448"/>
    </source>
</evidence>
<dbReference type="InterPro" id="IPR050166">
    <property type="entry name" value="ABC_transporter_ATP-bind"/>
</dbReference>
<comment type="catalytic activity">
    <reaction evidence="10">
        <text>tungstate(in) + ATP + H2O = tungstate(out) + ADP + phosphate + H(+)</text>
        <dbReference type="Rhea" id="RHEA:35027"/>
        <dbReference type="ChEBI" id="CHEBI:15377"/>
        <dbReference type="ChEBI" id="CHEBI:15378"/>
        <dbReference type="ChEBI" id="CHEBI:30616"/>
        <dbReference type="ChEBI" id="CHEBI:43474"/>
        <dbReference type="ChEBI" id="CHEBI:46502"/>
        <dbReference type="ChEBI" id="CHEBI:456216"/>
        <dbReference type="EC" id="7.3.2.6"/>
    </reaction>
</comment>
<reference evidence="13 15" key="1">
    <citation type="journal article" date="2014" name="ISME J.">
        <title>Trehalose/2-sulfotrehalose biosynthesis and glycine-betaine uptake are widely spread mechanisms for osmoadaptation in the Halobacteriales.</title>
        <authorList>
            <person name="Youssef N.H."/>
            <person name="Savage-Ashlock K.N."/>
            <person name="McCully A.L."/>
            <person name="Luedtke B."/>
            <person name="Shaw E.I."/>
            <person name="Hoff W.D."/>
            <person name="Elshahed M.S."/>
        </authorList>
    </citation>
    <scope>NUCLEOTIDE SEQUENCE [LARGE SCALE GENOMIC DNA]</scope>
    <source>
        <strain evidence="13 15">DX253</strain>
    </source>
</reference>
<dbReference type="GO" id="GO:0005886">
    <property type="term" value="C:plasma membrane"/>
    <property type="evidence" value="ECO:0007669"/>
    <property type="project" value="UniProtKB-SubCell"/>
</dbReference>
<dbReference type="Proteomes" id="UP000184203">
    <property type="component" value="Unassembled WGS sequence"/>
</dbReference>
<dbReference type="RefSeq" id="WP_007976264.1">
    <property type="nucleotide sequence ID" value="NZ_AEMG01000002.1"/>
</dbReference>
<dbReference type="GO" id="GO:1901238">
    <property type="term" value="F:ABC-type tungstate transporter activity"/>
    <property type="evidence" value="ECO:0007669"/>
    <property type="project" value="UniProtKB-EC"/>
</dbReference>
<evidence type="ECO:0000256" key="8">
    <source>
        <dbReference type="ARBA" id="ARBA00039025"/>
    </source>
</evidence>
<evidence type="ECO:0000256" key="4">
    <source>
        <dbReference type="ARBA" id="ARBA00022741"/>
    </source>
</evidence>
<dbReference type="EMBL" id="AEMG01000002">
    <property type="protein sequence ID" value="EFW93736.1"/>
    <property type="molecule type" value="Genomic_DNA"/>
</dbReference>
<keyword evidence="16" id="KW-1185">Reference proteome</keyword>
<dbReference type="EMBL" id="FRAN01000007">
    <property type="protein sequence ID" value="SHL49438.1"/>
    <property type="molecule type" value="Genomic_DNA"/>
</dbReference>
<dbReference type="PANTHER" id="PTHR42788:SF13">
    <property type="entry name" value="ALIPHATIC SULFONATES IMPORT ATP-BINDING PROTEIN SSUB"/>
    <property type="match status" value="1"/>
</dbReference>
<gene>
    <name evidence="14" type="ORF">SAMN05444342_3960</name>
    <name evidence="13" type="ORF">ZOD2009_01295</name>
</gene>
<evidence type="ECO:0000256" key="1">
    <source>
        <dbReference type="ARBA" id="ARBA00004236"/>
    </source>
</evidence>
<evidence type="ECO:0000256" key="11">
    <source>
        <dbReference type="ARBA" id="ARBA00057369"/>
    </source>
</evidence>
<evidence type="ECO:0000256" key="3">
    <source>
        <dbReference type="ARBA" id="ARBA00022505"/>
    </source>
</evidence>
<dbReference type="OrthoDB" id="18368at2157"/>
<evidence type="ECO:0000256" key="9">
    <source>
        <dbReference type="ARBA" id="ARBA00041133"/>
    </source>
</evidence>
<dbReference type="FunFam" id="3.40.50.300:FF:000425">
    <property type="entry name" value="Probable ABC transporter, ATP-binding subunit"/>
    <property type="match status" value="1"/>
</dbReference>
<evidence type="ECO:0000313" key="15">
    <source>
        <dbReference type="Proteomes" id="UP000003751"/>
    </source>
</evidence>
<dbReference type="Gene3D" id="3.40.50.300">
    <property type="entry name" value="P-loop containing nucleotide triphosphate hydrolases"/>
    <property type="match status" value="1"/>
</dbReference>
<evidence type="ECO:0000256" key="7">
    <source>
        <dbReference type="ARBA" id="ARBA00038781"/>
    </source>
</evidence>
<accession>E7QMU1</accession>
<evidence type="ECO:0000256" key="10">
    <source>
        <dbReference type="ARBA" id="ARBA00047936"/>
    </source>
</evidence>
<evidence type="ECO:0000256" key="5">
    <source>
        <dbReference type="ARBA" id="ARBA00022840"/>
    </source>
</evidence>
<dbReference type="eggNOG" id="arCOG00193">
    <property type="taxonomic scope" value="Archaea"/>
</dbReference>
<dbReference type="GO" id="GO:0016887">
    <property type="term" value="F:ATP hydrolysis activity"/>
    <property type="evidence" value="ECO:0007669"/>
    <property type="project" value="InterPro"/>
</dbReference>
<keyword evidence="5 14" id="KW-0067">ATP-binding</keyword>
<dbReference type="PANTHER" id="PTHR42788">
    <property type="entry name" value="TAURINE IMPORT ATP-BINDING PROTEIN-RELATED"/>
    <property type="match status" value="1"/>
</dbReference>
<evidence type="ECO:0000313" key="16">
    <source>
        <dbReference type="Proteomes" id="UP000184203"/>
    </source>
</evidence>
<name>E7QMU1_HALPU</name>
<dbReference type="CDD" id="cd03293">
    <property type="entry name" value="ABC_NrtD_SsuB_transporters"/>
    <property type="match status" value="1"/>
</dbReference>
<evidence type="ECO:0000259" key="12">
    <source>
        <dbReference type="PROSITE" id="PS50893"/>
    </source>
</evidence>
<keyword evidence="2" id="KW-0813">Transport</keyword>
<evidence type="ECO:0000313" key="13">
    <source>
        <dbReference type="EMBL" id="EFW93736.1"/>
    </source>
</evidence>
<reference evidence="16" key="3">
    <citation type="submission" date="2016-11" db="EMBL/GenBank/DDBJ databases">
        <authorList>
            <person name="Varghese N."/>
            <person name="Submissions S."/>
        </authorList>
    </citation>
    <scope>NUCLEOTIDE SEQUENCE [LARGE SCALE GENOMIC DNA]</scope>
    <source>
        <strain evidence="16">DX253</strain>
    </source>
</reference>
<dbReference type="InterPro" id="IPR017871">
    <property type="entry name" value="ABC_transporter-like_CS"/>
</dbReference>
<comment type="subcellular location">
    <subcellularLocation>
        <location evidence="1">Cell membrane</location>
    </subcellularLocation>
</comment>
<dbReference type="PATRIC" id="fig|797209.4.peg.242"/>
<dbReference type="Proteomes" id="UP000003751">
    <property type="component" value="Unassembled WGS sequence"/>
</dbReference>
<dbReference type="InterPro" id="IPR027417">
    <property type="entry name" value="P-loop_NTPase"/>
</dbReference>
<keyword evidence="4" id="KW-0547">Nucleotide-binding</keyword>
<comment type="subunit">
    <text evidence="7">The complex is composed of two ATP-binding proteins (WtpC), two transmembrane proteins (WtpB) and a solute-binding protein (WtpA).</text>
</comment>
<keyword evidence="3" id="KW-0500">Molybdenum</keyword>
<dbReference type="PROSITE" id="PS00211">
    <property type="entry name" value="ABC_TRANSPORTER_1"/>
    <property type="match status" value="1"/>
</dbReference>
<evidence type="ECO:0000256" key="6">
    <source>
        <dbReference type="ARBA" id="ARBA00038307"/>
    </source>
</evidence>
<dbReference type="SUPFAM" id="SSF52540">
    <property type="entry name" value="P-loop containing nucleoside triphosphate hydrolases"/>
    <property type="match status" value="1"/>
</dbReference>
<dbReference type="SMART" id="SM00382">
    <property type="entry name" value="AAA"/>
    <property type="match status" value="1"/>
</dbReference>
<dbReference type="EC" id="7.3.2.6" evidence="8"/>
<comment type="similarity">
    <text evidence="6">Belongs to the ABC transporter superfamily. Sulfate/tungstate importer (TC 3.A.1.6) family.</text>
</comment>
<dbReference type="InterPro" id="IPR003593">
    <property type="entry name" value="AAA+_ATPase"/>
</dbReference>
<sequence>MVRVASLNEGYESKTNAPVIEVDGVSKRYDARTTVQALRDVSLTVADGEFVCLVGPSGCGKTTLFRLVAGLESPTDGEIFVSGARVTGPGIDRGMVFQEYNLFPWKTVEGNVRFGLDRPACECSDCTSRVEELVDLVGLTGFEDAHPKDLSGGMKQRVAVARALAVDPEILLMDEPFGSIDAQTRDRLQHELLDIWQRTGKTVLFVTHEIEEAVTLADRIVVFGRNPGHVVTTIDVDMERPRERTDREFVAAVERIRKRIE</sequence>
<dbReference type="STRING" id="797209.GCA_000376445_01950"/>
<comment type="function">
    <text evidence="11">Part of the ABC transporter complex WtpABC involved in molybdate/tungstate import. Responsible for energy coupling to the transport system.</text>
</comment>
<reference evidence="14" key="2">
    <citation type="submission" date="2016-11" db="EMBL/GenBank/DDBJ databases">
        <authorList>
            <person name="Jaros S."/>
            <person name="Januszkiewicz K."/>
            <person name="Wedrychowicz H."/>
        </authorList>
    </citation>
    <scope>NUCLEOTIDE SEQUENCE [LARGE SCALE GENOMIC DNA]</scope>
    <source>
        <strain evidence="14">DX253</strain>
    </source>
</reference>
<proteinExistence type="inferred from homology"/>
<dbReference type="GO" id="GO:0005524">
    <property type="term" value="F:ATP binding"/>
    <property type="evidence" value="ECO:0007669"/>
    <property type="project" value="UniProtKB-KW"/>
</dbReference>
<dbReference type="InterPro" id="IPR003439">
    <property type="entry name" value="ABC_transporter-like_ATP-bd"/>
</dbReference>
<protein>
    <recommendedName>
        <fullName evidence="9">Molybdate/tungstate import ATP-binding protein WtpC</fullName>
        <ecNumber evidence="8">7.3.2.6</ecNumber>
    </recommendedName>
</protein>
<evidence type="ECO:0000313" key="14">
    <source>
        <dbReference type="EMBL" id="SHL49438.1"/>
    </source>
</evidence>